<feature type="transmembrane region" description="Helical" evidence="1">
    <location>
        <begin position="168"/>
        <end position="190"/>
    </location>
</feature>
<dbReference type="EMBL" id="HBUE01072039">
    <property type="protein sequence ID" value="CAG6473074.1"/>
    <property type="molecule type" value="Transcribed_RNA"/>
</dbReference>
<accession>A0A8D8BFJ4</accession>
<keyword evidence="1" id="KW-1133">Transmembrane helix</keyword>
<organism evidence="2">
    <name type="scientific">Culex pipiens</name>
    <name type="common">House mosquito</name>
    <dbReference type="NCBI Taxonomy" id="7175"/>
    <lineage>
        <taxon>Eukaryota</taxon>
        <taxon>Metazoa</taxon>
        <taxon>Ecdysozoa</taxon>
        <taxon>Arthropoda</taxon>
        <taxon>Hexapoda</taxon>
        <taxon>Insecta</taxon>
        <taxon>Pterygota</taxon>
        <taxon>Neoptera</taxon>
        <taxon>Endopterygota</taxon>
        <taxon>Diptera</taxon>
        <taxon>Nematocera</taxon>
        <taxon>Culicoidea</taxon>
        <taxon>Culicidae</taxon>
        <taxon>Culicinae</taxon>
        <taxon>Culicini</taxon>
        <taxon>Culex</taxon>
        <taxon>Culex</taxon>
    </lineage>
</organism>
<dbReference type="AlphaFoldDB" id="A0A8D8BFJ4"/>
<proteinExistence type="predicted"/>
<keyword evidence="1" id="KW-0812">Transmembrane</keyword>
<feature type="transmembrane region" description="Helical" evidence="1">
    <location>
        <begin position="81"/>
        <end position="97"/>
    </location>
</feature>
<protein>
    <submittedName>
        <fullName evidence="2">(northern house mosquito) hypothetical protein</fullName>
    </submittedName>
</protein>
<evidence type="ECO:0000256" key="1">
    <source>
        <dbReference type="SAM" id="Phobius"/>
    </source>
</evidence>
<feature type="transmembrane region" description="Helical" evidence="1">
    <location>
        <begin position="196"/>
        <end position="218"/>
    </location>
</feature>
<keyword evidence="1" id="KW-0472">Membrane</keyword>
<sequence>MNSLSISNPQSALSLHKVIPVRNVPSCAIDEKLVTLLLLLLLLLLREKVLESSSPSLITLLPRVVAVPIVISKLASATVEIFVVIAVPLLALLLLLLKSTAPTSGVDTSAPVPSRITKSVVVVASVVPPEALPRVTITLVAAESTVKLTWRTASLHVDLFRREKQKTFALLLVLRIVEIVWLLLPTVGAVAEGLNILRLTAFPALFIVEIVEILRLIVVPTSGVEGWTLRLPVVETIFLEATVHMFLSHRKVLERLLLDFLEGHGRRWLHVERRRNAKVWHRSETWRFPYRQRNNRSNRR</sequence>
<name>A0A8D8BFJ4_CULPI</name>
<reference evidence="2" key="1">
    <citation type="submission" date="2021-05" db="EMBL/GenBank/DDBJ databases">
        <authorList>
            <person name="Alioto T."/>
            <person name="Alioto T."/>
            <person name="Gomez Garrido J."/>
        </authorList>
    </citation>
    <scope>NUCLEOTIDE SEQUENCE</scope>
</reference>
<evidence type="ECO:0000313" key="2">
    <source>
        <dbReference type="EMBL" id="CAG6473074.1"/>
    </source>
</evidence>